<evidence type="ECO:0000313" key="3">
    <source>
        <dbReference type="Proteomes" id="UP001642409"/>
    </source>
</evidence>
<dbReference type="EMBL" id="CAXDID020000066">
    <property type="protein sequence ID" value="CAL6012575.1"/>
    <property type="molecule type" value="Genomic_DNA"/>
</dbReference>
<dbReference type="Proteomes" id="UP001642409">
    <property type="component" value="Unassembled WGS sequence"/>
</dbReference>
<name>A0AA86PXN0_9EUKA</name>
<gene>
    <name evidence="2" type="ORF">HINF_LOCUS23373</name>
    <name evidence="1" type="ORF">HINF_LOCUS33308</name>
</gene>
<organism evidence="1">
    <name type="scientific">Hexamita inflata</name>
    <dbReference type="NCBI Taxonomy" id="28002"/>
    <lineage>
        <taxon>Eukaryota</taxon>
        <taxon>Metamonada</taxon>
        <taxon>Diplomonadida</taxon>
        <taxon>Hexamitidae</taxon>
        <taxon>Hexamitinae</taxon>
        <taxon>Hexamita</taxon>
    </lineage>
</organism>
<reference evidence="2 3" key="2">
    <citation type="submission" date="2024-07" db="EMBL/GenBank/DDBJ databases">
        <authorList>
            <person name="Akdeniz Z."/>
        </authorList>
    </citation>
    <scope>NUCLEOTIDE SEQUENCE [LARGE SCALE GENOMIC DNA]</scope>
</reference>
<dbReference type="EMBL" id="CATOUU010000747">
    <property type="protein sequence ID" value="CAI9945663.1"/>
    <property type="molecule type" value="Genomic_DNA"/>
</dbReference>
<comment type="caution">
    <text evidence="1">The sequence shown here is derived from an EMBL/GenBank/DDBJ whole genome shotgun (WGS) entry which is preliminary data.</text>
</comment>
<reference evidence="1" key="1">
    <citation type="submission" date="2023-06" db="EMBL/GenBank/DDBJ databases">
        <authorList>
            <person name="Kurt Z."/>
        </authorList>
    </citation>
    <scope>NUCLEOTIDE SEQUENCE</scope>
</reference>
<keyword evidence="3" id="KW-1185">Reference proteome</keyword>
<proteinExistence type="predicted"/>
<dbReference type="AlphaFoldDB" id="A0AA86PXN0"/>
<evidence type="ECO:0000313" key="2">
    <source>
        <dbReference type="EMBL" id="CAL6012575.1"/>
    </source>
</evidence>
<protein>
    <submittedName>
        <fullName evidence="2">Hypothetical_protein</fullName>
    </submittedName>
</protein>
<accession>A0AA86PXN0</accession>
<sequence>MGFNLQLTGNLQIQYICQVEIIGKITTSIINYYVSFAIPTSNYPSLLQLIDYLVMILLKPTNKRQKTEKDVITRQKRKIRQKSLQRHVRQKFNHYLHYILIINTVVGPRNAFLNQEEE</sequence>
<evidence type="ECO:0000313" key="1">
    <source>
        <dbReference type="EMBL" id="CAI9945663.1"/>
    </source>
</evidence>